<dbReference type="AlphaFoldDB" id="A0A3S9P7G0"/>
<protein>
    <submittedName>
        <fullName evidence="2">NAD-dependent epimerase/dehydratase family protein</fullName>
    </submittedName>
</protein>
<dbReference type="SUPFAM" id="SSF51735">
    <property type="entry name" value="NAD(P)-binding Rossmann-fold domains"/>
    <property type="match status" value="1"/>
</dbReference>
<organism evidence="2 3">
    <name type="scientific">Flammeovirga pectinis</name>
    <dbReference type="NCBI Taxonomy" id="2494373"/>
    <lineage>
        <taxon>Bacteria</taxon>
        <taxon>Pseudomonadati</taxon>
        <taxon>Bacteroidota</taxon>
        <taxon>Cytophagia</taxon>
        <taxon>Cytophagales</taxon>
        <taxon>Flammeovirgaceae</taxon>
        <taxon>Flammeovirga</taxon>
    </lineage>
</organism>
<dbReference type="InterPro" id="IPR036291">
    <property type="entry name" value="NAD(P)-bd_dom_sf"/>
</dbReference>
<proteinExistence type="predicted"/>
<dbReference type="InterPro" id="IPR051783">
    <property type="entry name" value="NAD(P)-dependent_oxidoreduct"/>
</dbReference>
<reference evidence="2 3" key="1">
    <citation type="submission" date="2018-12" db="EMBL/GenBank/DDBJ databases">
        <title>Flammeovirga pectinis sp. nov., isolated from the gut of the Korean scallop, Patinopecten yessoensis.</title>
        <authorList>
            <person name="Bae J.-W."/>
            <person name="Jeong Y.-S."/>
            <person name="Kang W."/>
        </authorList>
    </citation>
    <scope>NUCLEOTIDE SEQUENCE [LARGE SCALE GENOMIC DNA]</scope>
    <source>
        <strain evidence="2 3">L12M1</strain>
    </source>
</reference>
<gene>
    <name evidence="2" type="ORF">EI427_18420</name>
</gene>
<feature type="domain" description="NAD-dependent epimerase/dehydratase" evidence="1">
    <location>
        <begin position="10"/>
        <end position="226"/>
    </location>
</feature>
<dbReference type="Proteomes" id="UP000267268">
    <property type="component" value="Chromosome 1"/>
</dbReference>
<name>A0A3S9P7G0_9BACT</name>
<dbReference type="OrthoDB" id="596910at2"/>
<evidence type="ECO:0000313" key="2">
    <source>
        <dbReference type="EMBL" id="AZQ64127.1"/>
    </source>
</evidence>
<dbReference type="EMBL" id="CP034562">
    <property type="protein sequence ID" value="AZQ64127.1"/>
    <property type="molecule type" value="Genomic_DNA"/>
</dbReference>
<dbReference type="Gene3D" id="3.40.50.720">
    <property type="entry name" value="NAD(P)-binding Rossmann-like Domain"/>
    <property type="match status" value="1"/>
</dbReference>
<evidence type="ECO:0000259" key="1">
    <source>
        <dbReference type="Pfam" id="PF01370"/>
    </source>
</evidence>
<evidence type="ECO:0000313" key="3">
    <source>
        <dbReference type="Proteomes" id="UP000267268"/>
    </source>
</evidence>
<sequence length="327" mass="36218">MPLLLEGKKVFITGATGFVGGYILKSILQKGAHVIALNGKRNDKSFLGDDSKLVTWVDIDILDPNSLLEELKEIDYVIHTASIVSFNTTLDELRAVNVNGTANLVNISLQAGIKKFIHISSIAALGVPEYGNFINENSKWTGDKGMSAYAISKYNAEQEVWRGYREGLDIVVLNPSVILGVGNWDRSSLTIFKTIQKGVKYYPSGLFSSVDVRDVTAAVIKAIELPISGERFILNASNIPFKLALETISNGLNVEAPSKKISKTSVNFIYYAEKIFSVFTGKSSQLSKDLIKSLFSRYEYDNKKAQEQIKIPFISLNDTMKWVKESL</sequence>
<keyword evidence="3" id="KW-1185">Reference proteome</keyword>
<dbReference type="Pfam" id="PF01370">
    <property type="entry name" value="Epimerase"/>
    <property type="match status" value="1"/>
</dbReference>
<dbReference type="GO" id="GO:0004029">
    <property type="term" value="F:aldehyde dehydrogenase (NAD+) activity"/>
    <property type="evidence" value="ECO:0007669"/>
    <property type="project" value="TreeGrafter"/>
</dbReference>
<dbReference type="GO" id="GO:0005737">
    <property type="term" value="C:cytoplasm"/>
    <property type="evidence" value="ECO:0007669"/>
    <property type="project" value="TreeGrafter"/>
</dbReference>
<dbReference type="InterPro" id="IPR001509">
    <property type="entry name" value="Epimerase_deHydtase"/>
</dbReference>
<accession>A0A3S9P7G0</accession>
<dbReference type="PANTHER" id="PTHR48079:SF6">
    <property type="entry name" value="NAD(P)-BINDING DOMAIN-CONTAINING PROTEIN-RELATED"/>
    <property type="match status" value="1"/>
</dbReference>
<dbReference type="KEGG" id="fll:EI427_18420"/>
<dbReference type="PANTHER" id="PTHR48079">
    <property type="entry name" value="PROTEIN YEEZ"/>
    <property type="match status" value="1"/>
</dbReference>